<dbReference type="EMBL" id="MU157872">
    <property type="protein sequence ID" value="KAF9526362.1"/>
    <property type="molecule type" value="Genomic_DNA"/>
</dbReference>
<feature type="region of interest" description="Disordered" evidence="1">
    <location>
        <begin position="292"/>
        <end position="318"/>
    </location>
</feature>
<organism evidence="4 5">
    <name type="scientific">Crepidotus variabilis</name>
    <dbReference type="NCBI Taxonomy" id="179855"/>
    <lineage>
        <taxon>Eukaryota</taxon>
        <taxon>Fungi</taxon>
        <taxon>Dikarya</taxon>
        <taxon>Basidiomycota</taxon>
        <taxon>Agaricomycotina</taxon>
        <taxon>Agaricomycetes</taxon>
        <taxon>Agaricomycetidae</taxon>
        <taxon>Agaricales</taxon>
        <taxon>Agaricineae</taxon>
        <taxon>Crepidotaceae</taxon>
        <taxon>Crepidotus</taxon>
    </lineage>
</organism>
<keyword evidence="2" id="KW-1133">Transmembrane helix</keyword>
<keyword evidence="2" id="KW-0812">Transmembrane</keyword>
<comment type="caution">
    <text evidence="4">The sequence shown here is derived from an EMBL/GenBank/DDBJ whole genome shotgun (WGS) entry which is preliminary data.</text>
</comment>
<feature type="domain" description="DUF6534" evidence="3">
    <location>
        <begin position="184"/>
        <end position="270"/>
    </location>
</feature>
<feature type="transmembrane region" description="Helical" evidence="2">
    <location>
        <begin position="134"/>
        <end position="158"/>
    </location>
</feature>
<dbReference type="Pfam" id="PF20152">
    <property type="entry name" value="DUF6534"/>
    <property type="match status" value="1"/>
</dbReference>
<feature type="transmembrane region" description="Helical" evidence="2">
    <location>
        <begin position="245"/>
        <end position="266"/>
    </location>
</feature>
<feature type="transmembrane region" description="Helical" evidence="2">
    <location>
        <begin position="178"/>
        <end position="199"/>
    </location>
</feature>
<dbReference type="AlphaFoldDB" id="A0A9P6ECD2"/>
<feature type="transmembrane region" description="Helical" evidence="2">
    <location>
        <begin position="12"/>
        <end position="42"/>
    </location>
</feature>
<dbReference type="Proteomes" id="UP000807306">
    <property type="component" value="Unassembled WGS sequence"/>
</dbReference>
<dbReference type="OrthoDB" id="2803252at2759"/>
<keyword evidence="2" id="KW-0472">Membrane</keyword>
<protein>
    <recommendedName>
        <fullName evidence="3">DUF6534 domain-containing protein</fullName>
    </recommendedName>
</protein>
<evidence type="ECO:0000313" key="4">
    <source>
        <dbReference type="EMBL" id="KAF9526362.1"/>
    </source>
</evidence>
<evidence type="ECO:0000256" key="2">
    <source>
        <dbReference type="SAM" id="Phobius"/>
    </source>
</evidence>
<accession>A0A9P6ECD2</accession>
<feature type="compositionally biased region" description="Low complexity" evidence="1">
    <location>
        <begin position="296"/>
        <end position="307"/>
    </location>
</feature>
<feature type="transmembrane region" description="Helical" evidence="2">
    <location>
        <begin position="54"/>
        <end position="73"/>
    </location>
</feature>
<name>A0A9P6ECD2_9AGAR</name>
<feature type="transmembrane region" description="Helical" evidence="2">
    <location>
        <begin position="103"/>
        <end position="122"/>
    </location>
</feature>
<dbReference type="PANTHER" id="PTHR40465:SF1">
    <property type="entry name" value="DUF6534 DOMAIN-CONTAINING PROTEIN"/>
    <property type="match status" value="1"/>
</dbReference>
<gene>
    <name evidence="4" type="ORF">CPB83DRAFT_896199</name>
</gene>
<evidence type="ECO:0000256" key="1">
    <source>
        <dbReference type="SAM" id="MobiDB-lite"/>
    </source>
</evidence>
<feature type="transmembrane region" description="Helical" evidence="2">
    <location>
        <begin position="220"/>
        <end position="239"/>
    </location>
</feature>
<dbReference type="PANTHER" id="PTHR40465">
    <property type="entry name" value="CHROMOSOME 1, WHOLE GENOME SHOTGUN SEQUENCE"/>
    <property type="match status" value="1"/>
</dbReference>
<proteinExistence type="predicted"/>
<keyword evidence="5" id="KW-1185">Reference proteome</keyword>
<evidence type="ECO:0000259" key="3">
    <source>
        <dbReference type="Pfam" id="PF20152"/>
    </source>
</evidence>
<dbReference type="InterPro" id="IPR045339">
    <property type="entry name" value="DUF6534"/>
</dbReference>
<evidence type="ECO:0000313" key="5">
    <source>
        <dbReference type="Proteomes" id="UP000807306"/>
    </source>
</evidence>
<sequence>MAVQDPKHPAKLVVTFAGIYGATLLASMVNLCLYGVGLLMVLQYFGRTAKRDPLLTRVLIVILIVLATLHAVFSCHQVYDLFITKHGNEALLDVIVFSVTGRWLTGYLTAFFAQVFFCCCIWDVGRRMATRARFLVVPAVAFALMSIGAGVGQTSIMITSRFYTKLTMRTGILLKTTAIQGAGAVAADLIISSTLCYIFHSHRSTLKSTNSMINKLITYAINRAIATSVCAVLSVALYFSASGTYYFLLPLLANTNLYLISAVSMLTSREGLREQADPSFHLTNLELSTAAGGQNASHSDTSAHTTSGLGLRSEKYGG</sequence>
<reference evidence="4" key="1">
    <citation type="submission" date="2020-11" db="EMBL/GenBank/DDBJ databases">
        <authorList>
            <consortium name="DOE Joint Genome Institute"/>
            <person name="Ahrendt S."/>
            <person name="Riley R."/>
            <person name="Andreopoulos W."/>
            <person name="Labutti K."/>
            <person name="Pangilinan J."/>
            <person name="Ruiz-Duenas F.J."/>
            <person name="Barrasa J.M."/>
            <person name="Sanchez-Garcia M."/>
            <person name="Camarero S."/>
            <person name="Miyauchi S."/>
            <person name="Serrano A."/>
            <person name="Linde D."/>
            <person name="Babiker R."/>
            <person name="Drula E."/>
            <person name="Ayuso-Fernandez I."/>
            <person name="Pacheco R."/>
            <person name="Padilla G."/>
            <person name="Ferreira P."/>
            <person name="Barriuso J."/>
            <person name="Kellner H."/>
            <person name="Castanera R."/>
            <person name="Alfaro M."/>
            <person name="Ramirez L."/>
            <person name="Pisabarro A.G."/>
            <person name="Kuo A."/>
            <person name="Tritt A."/>
            <person name="Lipzen A."/>
            <person name="He G."/>
            <person name="Yan M."/>
            <person name="Ng V."/>
            <person name="Cullen D."/>
            <person name="Martin F."/>
            <person name="Rosso M.-N."/>
            <person name="Henrissat B."/>
            <person name="Hibbett D."/>
            <person name="Martinez A.T."/>
            <person name="Grigoriev I.V."/>
        </authorList>
    </citation>
    <scope>NUCLEOTIDE SEQUENCE</scope>
    <source>
        <strain evidence="4">CBS 506.95</strain>
    </source>
</reference>